<dbReference type="SUPFAM" id="SSF51905">
    <property type="entry name" value="FAD/NAD(P)-binding domain"/>
    <property type="match status" value="1"/>
</dbReference>
<gene>
    <name evidence="9" type="ORF">NT01SARS_1238</name>
</gene>
<evidence type="ECO:0000256" key="2">
    <source>
        <dbReference type="ARBA" id="ARBA00004749"/>
    </source>
</evidence>
<dbReference type="Pfam" id="PF01494">
    <property type="entry name" value="FAD_binding_3"/>
    <property type="match status" value="1"/>
</dbReference>
<comment type="pathway">
    <text evidence="2">Cofactor biosynthesis; ubiquinone biosynthesis.</text>
</comment>
<evidence type="ECO:0000256" key="7">
    <source>
        <dbReference type="ARBA" id="ARBA00023033"/>
    </source>
</evidence>
<evidence type="ECO:0000256" key="3">
    <source>
        <dbReference type="ARBA" id="ARBA00005349"/>
    </source>
</evidence>
<proteinExistence type="inferred from homology"/>
<dbReference type="InterPro" id="IPR051205">
    <property type="entry name" value="UbiH/COQ6_monooxygenase"/>
</dbReference>
<dbReference type="GO" id="GO:0016705">
    <property type="term" value="F:oxidoreductase activity, acting on paired donors, with incorporation or reduction of molecular oxygen"/>
    <property type="evidence" value="ECO:0007669"/>
    <property type="project" value="InterPro"/>
</dbReference>
<sequence length="386" mass="43422">MDAIVTISGGGIIGNYISSRLNNLNIKCVVVEKNQEVFSSESNIRTLTLNPISKKLLDDIGIEVPSAAIKEISVFDAEGTGKIVFDASEINHDNLSYVVFFDDLLKALQESEHSKIIFDNEIVSINEDTNDEFCEVLLKSKDVIKTTFVAGCDGRNSNVAKITGQKSKRSDYNQTAITFTTISENIDEGRAFQIFSERGIFAAMPLPKNDHGATHTIVWSINNSKLKNQTSIEEYVSKNIHYFEKKLNTQYKICSDLISFKLSNHYFEDYISSSTVLIGDAAHSIHPLAGQGINLGFADADVFCEEIINSYNKTRKINKNITLKRYEIRRKKMNLLMLRSMDFFVELFKSQNLLLILLRNIGLSGVNKIKFLKTFFINHAAGNNKL</sequence>
<evidence type="ECO:0000256" key="4">
    <source>
        <dbReference type="ARBA" id="ARBA00022630"/>
    </source>
</evidence>
<dbReference type="PRINTS" id="PR00420">
    <property type="entry name" value="RNGMNOXGNASE"/>
</dbReference>
<dbReference type="EMBL" id="JH611157">
    <property type="protein sequence ID" value="EJP71430.1"/>
    <property type="molecule type" value="Genomic_DNA"/>
</dbReference>
<comment type="cofactor">
    <cofactor evidence="1">
        <name>FAD</name>
        <dbReference type="ChEBI" id="CHEBI:57692"/>
    </cofactor>
</comment>
<organism evidence="9 10">
    <name type="scientific">SAR86 cluster bacterium SAR86A</name>
    <dbReference type="NCBI Taxonomy" id="1123866"/>
    <lineage>
        <taxon>Bacteria</taxon>
        <taxon>Pseudomonadati</taxon>
        <taxon>Pseudomonadota</taxon>
        <taxon>Gammaproteobacteria</taxon>
        <taxon>SAR86 cluster</taxon>
    </lineage>
</organism>
<keyword evidence="7" id="KW-0503">Monooxygenase</keyword>
<dbReference type="PANTHER" id="PTHR43876:SF7">
    <property type="entry name" value="UBIQUINONE BIOSYNTHESIS MONOOXYGENASE COQ6, MITOCHONDRIAL"/>
    <property type="match status" value="1"/>
</dbReference>
<accession>J4WQ08</accession>
<feature type="domain" description="FAD-binding" evidence="8">
    <location>
        <begin position="5"/>
        <end position="333"/>
    </location>
</feature>
<dbReference type="NCBIfam" id="TIGR01988">
    <property type="entry name" value="Ubi-OHases"/>
    <property type="match status" value="1"/>
</dbReference>
<keyword evidence="6" id="KW-0560">Oxidoreductase</keyword>
<evidence type="ECO:0000313" key="9">
    <source>
        <dbReference type="EMBL" id="EJP71430.1"/>
    </source>
</evidence>
<protein>
    <submittedName>
        <fullName evidence="9">Putative 2-octaprenyl-3-methyl-6-methoxy-1,4-benzoquinol hydroxylase</fullName>
    </submittedName>
</protein>
<dbReference type="InterPro" id="IPR010971">
    <property type="entry name" value="UbiH/COQ6"/>
</dbReference>
<dbReference type="InterPro" id="IPR002938">
    <property type="entry name" value="FAD-bd"/>
</dbReference>
<dbReference type="HOGENOM" id="CLU_009665_8_3_6"/>
<name>J4WQ08_9GAMM</name>
<dbReference type="PANTHER" id="PTHR43876">
    <property type="entry name" value="UBIQUINONE BIOSYNTHESIS MONOOXYGENASE COQ6, MITOCHONDRIAL"/>
    <property type="match status" value="1"/>
</dbReference>
<dbReference type="UniPathway" id="UPA00232"/>
<dbReference type="GO" id="GO:0071949">
    <property type="term" value="F:FAD binding"/>
    <property type="evidence" value="ECO:0007669"/>
    <property type="project" value="InterPro"/>
</dbReference>
<evidence type="ECO:0000259" key="8">
    <source>
        <dbReference type="Pfam" id="PF01494"/>
    </source>
</evidence>
<evidence type="ECO:0000256" key="5">
    <source>
        <dbReference type="ARBA" id="ARBA00022827"/>
    </source>
</evidence>
<dbReference type="Proteomes" id="UP000010305">
    <property type="component" value="Unassembled WGS sequence"/>
</dbReference>
<reference evidence="9 10" key="1">
    <citation type="journal article" date="2012" name="ISME J.">
        <title>Genomic insights to SAR86, an abundant and uncultivated marine bacterial lineage.</title>
        <authorList>
            <person name="Dupont C.L."/>
            <person name="Rusch D.B."/>
            <person name="Yooseph S."/>
            <person name="Lombardo M.J."/>
            <person name="Richter R.A."/>
            <person name="Valas R."/>
            <person name="Novotny M."/>
            <person name="Yee-Greenbaum J."/>
            <person name="Selengut J.D."/>
            <person name="Haft D.H."/>
            <person name="Halpern A.L."/>
            <person name="Lasken R.S."/>
            <person name="Nealson K."/>
            <person name="Friedman R."/>
            <person name="Venter J.C."/>
        </authorList>
    </citation>
    <scope>NUCLEOTIDE SEQUENCE [LARGE SCALE GENOMIC DNA]</scope>
</reference>
<keyword evidence="4" id="KW-0285">Flavoprotein</keyword>
<dbReference type="GO" id="GO:0004497">
    <property type="term" value="F:monooxygenase activity"/>
    <property type="evidence" value="ECO:0007669"/>
    <property type="project" value="UniProtKB-KW"/>
</dbReference>
<dbReference type="Gene3D" id="3.50.50.60">
    <property type="entry name" value="FAD/NAD(P)-binding domain"/>
    <property type="match status" value="2"/>
</dbReference>
<dbReference type="GO" id="GO:0006744">
    <property type="term" value="P:ubiquinone biosynthetic process"/>
    <property type="evidence" value="ECO:0007669"/>
    <property type="project" value="UniProtKB-UniPathway"/>
</dbReference>
<dbReference type="AlphaFoldDB" id="J4WQ08"/>
<evidence type="ECO:0000313" key="10">
    <source>
        <dbReference type="Proteomes" id="UP000010305"/>
    </source>
</evidence>
<comment type="similarity">
    <text evidence="3">Belongs to the UbiH/COQ6 family.</text>
</comment>
<dbReference type="InterPro" id="IPR018168">
    <property type="entry name" value="Ubi_Hdrlase_CS"/>
</dbReference>
<dbReference type="PROSITE" id="PS01304">
    <property type="entry name" value="UBIH"/>
    <property type="match status" value="1"/>
</dbReference>
<dbReference type="STRING" id="1123866.NT01SARS_1238"/>
<evidence type="ECO:0000256" key="6">
    <source>
        <dbReference type="ARBA" id="ARBA00023002"/>
    </source>
</evidence>
<dbReference type="InterPro" id="IPR036188">
    <property type="entry name" value="FAD/NAD-bd_sf"/>
</dbReference>
<keyword evidence="5" id="KW-0274">FAD</keyword>
<evidence type="ECO:0000256" key="1">
    <source>
        <dbReference type="ARBA" id="ARBA00001974"/>
    </source>
</evidence>